<feature type="region of interest" description="Disordered" evidence="1">
    <location>
        <begin position="268"/>
        <end position="330"/>
    </location>
</feature>
<organism evidence="2 3">
    <name type="scientific">Prunus armeniaca</name>
    <name type="common">Apricot</name>
    <name type="synonym">Armeniaca vulgaris</name>
    <dbReference type="NCBI Taxonomy" id="36596"/>
    <lineage>
        <taxon>Eukaryota</taxon>
        <taxon>Viridiplantae</taxon>
        <taxon>Streptophyta</taxon>
        <taxon>Embryophyta</taxon>
        <taxon>Tracheophyta</taxon>
        <taxon>Spermatophyta</taxon>
        <taxon>Magnoliopsida</taxon>
        <taxon>eudicotyledons</taxon>
        <taxon>Gunneridae</taxon>
        <taxon>Pentapetalae</taxon>
        <taxon>rosids</taxon>
        <taxon>fabids</taxon>
        <taxon>Rosales</taxon>
        <taxon>Rosaceae</taxon>
        <taxon>Amygdaloideae</taxon>
        <taxon>Amygdaleae</taxon>
        <taxon>Prunus</taxon>
    </lineage>
</organism>
<feature type="compositionally biased region" description="Acidic residues" evidence="1">
    <location>
        <begin position="311"/>
        <end position="330"/>
    </location>
</feature>
<proteinExistence type="predicted"/>
<name>A0A6J5VMY2_PRUAR</name>
<dbReference type="Proteomes" id="UP000507222">
    <property type="component" value="Unassembled WGS sequence"/>
</dbReference>
<evidence type="ECO:0000313" key="3">
    <source>
        <dbReference type="Proteomes" id="UP000507222"/>
    </source>
</evidence>
<accession>A0A6J5VMY2</accession>
<feature type="compositionally biased region" description="Basic and acidic residues" evidence="1">
    <location>
        <begin position="284"/>
        <end position="299"/>
    </location>
</feature>
<sequence>MTRYSRKKRVDESETLTLENTYDHDEMVQTRSAKSNDEGKRKRLDRLLFVSLVKQWWDTTHTFHFDEIEEMMMTPMDFSAIIGLRVSNNPLKHNINVHQKRKQLEKQFGKQVSHRVYMKRIRYDNLSTTYWYKESAIDEIKNYNEGCGVGVGIPIRGEKMKAPGVIEGFGRSVQLNVTAMVVWHPYGTDESKLHNCFKTNKPHVPKLPPRTMLRDYEFTVEDEDHEALNGSSVENWQNEQGLTVGTIPPQAWLVRILSFMNANESKLVRIPQGQEKPDVSLTKEVTHEQQSKKKHDPLGKGKAPMLKHEDGEEEDEKDDVQEEEDMREMM</sequence>
<protein>
    <submittedName>
        <fullName evidence="2">Uncharacterized protein</fullName>
    </submittedName>
</protein>
<dbReference type="EMBL" id="CAEKDK010000008">
    <property type="protein sequence ID" value="CAB4289553.1"/>
    <property type="molecule type" value="Genomic_DNA"/>
</dbReference>
<evidence type="ECO:0000256" key="1">
    <source>
        <dbReference type="SAM" id="MobiDB-lite"/>
    </source>
</evidence>
<reference evidence="2 3" key="1">
    <citation type="submission" date="2020-05" db="EMBL/GenBank/DDBJ databases">
        <authorList>
            <person name="Campoy J."/>
            <person name="Schneeberger K."/>
            <person name="Spophaly S."/>
        </authorList>
    </citation>
    <scope>NUCLEOTIDE SEQUENCE [LARGE SCALE GENOMIC DNA]</scope>
    <source>
        <strain evidence="2">PruArmRojPasFocal</strain>
    </source>
</reference>
<evidence type="ECO:0000313" key="2">
    <source>
        <dbReference type="EMBL" id="CAB4289553.1"/>
    </source>
</evidence>
<gene>
    <name evidence="2" type="ORF">CURHAP_LOCUS48573</name>
</gene>
<dbReference type="AlphaFoldDB" id="A0A6J5VMY2"/>